<organism evidence="1 2">
    <name type="scientific">Sphingomonas melonis TY</name>
    <dbReference type="NCBI Taxonomy" id="621456"/>
    <lineage>
        <taxon>Bacteria</taxon>
        <taxon>Pseudomonadati</taxon>
        <taxon>Pseudomonadota</taxon>
        <taxon>Alphaproteobacteria</taxon>
        <taxon>Sphingomonadales</taxon>
        <taxon>Sphingomonadaceae</taxon>
        <taxon>Sphingomonas</taxon>
    </lineage>
</organism>
<accession>A0A175Y273</accession>
<evidence type="ECO:0000313" key="1">
    <source>
        <dbReference type="EMBL" id="KZB94080.1"/>
    </source>
</evidence>
<comment type="caution">
    <text evidence="1">The sequence shown here is derived from an EMBL/GenBank/DDBJ whole genome shotgun (WGS) entry which is preliminary data.</text>
</comment>
<dbReference type="STRING" id="621456.BJP26_00645"/>
<dbReference type="AlphaFoldDB" id="A0A175Y273"/>
<proteinExistence type="predicted"/>
<name>A0A175Y273_9SPHN</name>
<dbReference type="Proteomes" id="UP000078460">
    <property type="component" value="Unassembled WGS sequence"/>
</dbReference>
<sequence>MGACVVRLVTRNELRTTISVALAVLKPAQQRSIGIAPRSARDDITDDLVERIMGKPESETVILQPDLVGSTYARVGEWDVDEPHPHPALRRP</sequence>
<gene>
    <name evidence="1" type="ORF">AVM11_08735</name>
</gene>
<dbReference type="EMBL" id="LQCK02000045">
    <property type="protein sequence ID" value="KZB94080.1"/>
    <property type="molecule type" value="Genomic_DNA"/>
</dbReference>
<protein>
    <submittedName>
        <fullName evidence="1">Uncharacterized protein</fullName>
    </submittedName>
</protein>
<reference evidence="1" key="1">
    <citation type="submission" date="2016-03" db="EMBL/GenBank/DDBJ databases">
        <title>Sphingomonas melonis TY, whole genome shotgun sequencing.</title>
        <authorList>
            <person name="Wang H."/>
            <person name="Zhu P."/>
        </authorList>
    </citation>
    <scope>NUCLEOTIDE SEQUENCE [LARGE SCALE GENOMIC DNA]</scope>
    <source>
        <strain evidence="1">TY</strain>
    </source>
</reference>
<evidence type="ECO:0000313" key="2">
    <source>
        <dbReference type="Proteomes" id="UP000078460"/>
    </source>
</evidence>
<dbReference type="KEGG" id="smy:BJP26_00645"/>
<keyword evidence="2" id="KW-1185">Reference proteome</keyword>